<dbReference type="EMBL" id="VORY01000018">
    <property type="protein sequence ID" value="TXD92655.1"/>
    <property type="molecule type" value="Genomic_DNA"/>
</dbReference>
<dbReference type="Pfam" id="PF22668">
    <property type="entry name" value="DUF7009"/>
    <property type="match status" value="1"/>
</dbReference>
<dbReference type="Proteomes" id="UP000321367">
    <property type="component" value="Unassembled WGS sequence"/>
</dbReference>
<protein>
    <submittedName>
        <fullName evidence="1">Uncharacterized protein</fullName>
    </submittedName>
</protein>
<evidence type="ECO:0000313" key="1">
    <source>
        <dbReference type="EMBL" id="TXD92655.1"/>
    </source>
</evidence>
<dbReference type="OrthoDB" id="7060517at2"/>
<gene>
    <name evidence="1" type="ORF">ES724_12810</name>
</gene>
<keyword evidence="2" id="KW-1185">Reference proteome</keyword>
<organism evidence="1 2">
    <name type="scientific">Gillisia hiemivivida</name>
    <dbReference type="NCBI Taxonomy" id="291190"/>
    <lineage>
        <taxon>Bacteria</taxon>
        <taxon>Pseudomonadati</taxon>
        <taxon>Bacteroidota</taxon>
        <taxon>Flavobacteriia</taxon>
        <taxon>Flavobacteriales</taxon>
        <taxon>Flavobacteriaceae</taxon>
        <taxon>Gillisia</taxon>
    </lineage>
</organism>
<comment type="caution">
    <text evidence="1">The sequence shown here is derived from an EMBL/GenBank/DDBJ whole genome shotgun (WGS) entry which is preliminary data.</text>
</comment>
<evidence type="ECO:0000313" key="2">
    <source>
        <dbReference type="Proteomes" id="UP000321367"/>
    </source>
</evidence>
<sequence length="122" mass="14186">MKIRIRGNSVRFRLTKNEVEQLCREKFIEETTNFPNLNFMYSVRVSVTKNLDIDFANNQISLKISEELLQGWDTNNRVGFSHSVPTSNSQTIDILLEKDFTCLEDRGEDESNNYPNPKSLTH</sequence>
<reference evidence="1 2" key="1">
    <citation type="submission" date="2019-08" db="EMBL/GenBank/DDBJ databases">
        <title>Genome sequence of Gillisia hiemivivida IC154 (type strain).</title>
        <authorList>
            <person name="Bowman J.P."/>
        </authorList>
    </citation>
    <scope>NUCLEOTIDE SEQUENCE [LARGE SCALE GENOMIC DNA]</scope>
    <source>
        <strain evidence="1 2">IC154</strain>
    </source>
</reference>
<name>A0A5C6ZUY0_9FLAO</name>
<dbReference type="RefSeq" id="WP_146933518.1">
    <property type="nucleotide sequence ID" value="NZ_CBCSHZ010000040.1"/>
</dbReference>
<dbReference type="AlphaFoldDB" id="A0A5C6ZUY0"/>
<proteinExistence type="predicted"/>
<dbReference type="InterPro" id="IPR053825">
    <property type="entry name" value="DUF7009"/>
</dbReference>
<accession>A0A5C6ZUY0</accession>